<dbReference type="SUPFAM" id="SSF50494">
    <property type="entry name" value="Trypsin-like serine proteases"/>
    <property type="match status" value="1"/>
</dbReference>
<dbReference type="Gene3D" id="2.40.10.10">
    <property type="entry name" value="Trypsin-like serine proteases"/>
    <property type="match status" value="1"/>
</dbReference>
<dbReference type="Proteomes" id="UP000214646">
    <property type="component" value="Unassembled WGS sequence"/>
</dbReference>
<evidence type="ECO:0000256" key="4">
    <source>
        <dbReference type="ARBA" id="ARBA00022729"/>
    </source>
</evidence>
<reference evidence="8" key="1">
    <citation type="submission" date="2017-06" db="EMBL/GenBank/DDBJ databases">
        <title>Genome analysis of Fimbriiglobus ruber SP5, the first member of the order Planctomycetales with confirmed chitinolytic capability.</title>
        <authorList>
            <person name="Ravin N.V."/>
            <person name="Rakitin A.L."/>
            <person name="Ivanova A.A."/>
            <person name="Beletsky A.V."/>
            <person name="Kulichevskaya I.S."/>
            <person name="Mardanov A.V."/>
            <person name="Dedysh S.N."/>
        </authorList>
    </citation>
    <scope>NUCLEOTIDE SEQUENCE [LARGE SCALE GENOMIC DNA]</scope>
    <source>
        <strain evidence="8">SP5</strain>
    </source>
</reference>
<protein>
    <recommendedName>
        <fullName evidence="6">Dipeptidyl-peptidase</fullName>
        <ecNumber evidence="6">3.4.14.-</ecNumber>
    </recommendedName>
</protein>
<evidence type="ECO:0000256" key="2">
    <source>
        <dbReference type="ARBA" id="ARBA00022438"/>
    </source>
</evidence>
<dbReference type="PANTHER" id="PTHR38469:SF1">
    <property type="entry name" value="PERIPLASMIC PEPTIDASE SUBFAMILY S1B"/>
    <property type="match status" value="1"/>
</dbReference>
<keyword evidence="8" id="KW-1185">Reference proteome</keyword>
<keyword evidence="3 6" id="KW-0645">Protease</keyword>
<evidence type="ECO:0000256" key="6">
    <source>
        <dbReference type="RuleBase" id="RU366067"/>
    </source>
</evidence>
<comment type="similarity">
    <text evidence="1 6">Belongs to the peptidase S46 family.</text>
</comment>
<dbReference type="InterPro" id="IPR019500">
    <property type="entry name" value="Pep_S46"/>
</dbReference>
<evidence type="ECO:0000256" key="3">
    <source>
        <dbReference type="ARBA" id="ARBA00022670"/>
    </source>
</evidence>
<keyword evidence="6" id="KW-0720">Serine protease</keyword>
<dbReference type="RefSeq" id="WP_088254641.1">
    <property type="nucleotide sequence ID" value="NZ_NIDE01000004.1"/>
</dbReference>
<dbReference type="PANTHER" id="PTHR38469">
    <property type="entry name" value="PERIPLASMIC PEPTIDASE SUBFAMILY S1B"/>
    <property type="match status" value="1"/>
</dbReference>
<comment type="caution">
    <text evidence="7">The sequence shown here is derived from an EMBL/GenBank/DDBJ whole genome shotgun (WGS) entry which is preliminary data.</text>
</comment>
<gene>
    <name evidence="7" type="ORF">FRUB_03439</name>
</gene>
<comment type="function">
    <text evidence="6">Catalyzes the removal of dipeptides from the N-terminus of oligopeptides.</text>
</comment>
<evidence type="ECO:0000256" key="1">
    <source>
        <dbReference type="ARBA" id="ARBA00010491"/>
    </source>
</evidence>
<dbReference type="GO" id="GO:0006508">
    <property type="term" value="P:proteolysis"/>
    <property type="evidence" value="ECO:0007669"/>
    <property type="project" value="UniProtKB-KW"/>
</dbReference>
<dbReference type="GO" id="GO:0043171">
    <property type="term" value="P:peptide catabolic process"/>
    <property type="evidence" value="ECO:0007669"/>
    <property type="project" value="UniProtKB-UniRule"/>
</dbReference>
<keyword evidence="5 6" id="KW-0378">Hydrolase</keyword>
<keyword evidence="2 6" id="KW-0031">Aminopeptidase</keyword>
<sequence length="699" mass="77496">MSRAFRASAVLAACAVLGGPVLTAQSDEGMWLPTDPPRQQLKDKYGFDLTDAWAARAMRASVRFGGASGGFVSPDGLIVTNHHVGADSIHKLSTKDRDLLRDGFYAKTRSEELKCPDMELNVLQSIEDVTDRVNAAVKPQMTTAQAFAARRAVMAEIEKESLTATGLRSDVVTLYQGGLYHLYRSKKYTDVRLVFAPETGIAAFGGDVDNFEYPRHGLDVCFFRAYENDAPAKVADFFKWNTTGPAENDLVFVTGHPGTTNRLETLAKLKHRRDVTLPYTLYRLRTLEAALTQFSEQSPEQRRRASADLHRVANARKAFAGQIQGLLDPKILGQKRDAEAQFADTLKTQLTGSGQADERYQKSLRRIADLQAVFAGFEKNYYLIERGDAFYSELFAVARHCARMADELPRKSADRLREYRDSNLDSLKLQLYSPAPLYPDLERRKLEASLTFLAENLGGDHPLVVRVLDGKNPAARATELVADTKLFDVAERKKLVEGGKTAVDASTDPLVKLARAIDADARVVRKRYEEEVEEPERQAYAEIARLRFLALGRTVPPDATFTLRLAFGTVKGYEVDGAALPFHTTFAGAFARADALGNRDPFELPSRWRDGKAKLDLSTPFDFVSTADTIGGNSGSPVLNRAGELVGINFDRNRHGLVRNFVYTDIQARHIAVHSRAVLEALRKLYGAGELVKELTGQE</sequence>
<feature type="signal peptide" evidence="6">
    <location>
        <begin position="1"/>
        <end position="26"/>
    </location>
</feature>
<accession>A0A225DQU3</accession>
<dbReference type="EMBL" id="NIDE01000004">
    <property type="protein sequence ID" value="OWK43840.1"/>
    <property type="molecule type" value="Genomic_DNA"/>
</dbReference>
<dbReference type="InterPro" id="IPR009003">
    <property type="entry name" value="Peptidase_S1_PA"/>
</dbReference>
<dbReference type="OrthoDB" id="9805367at2"/>
<dbReference type="AlphaFoldDB" id="A0A225DQU3"/>
<dbReference type="GO" id="GO:0008239">
    <property type="term" value="F:dipeptidyl-peptidase activity"/>
    <property type="evidence" value="ECO:0007669"/>
    <property type="project" value="UniProtKB-UniRule"/>
</dbReference>
<evidence type="ECO:0000256" key="5">
    <source>
        <dbReference type="ARBA" id="ARBA00022801"/>
    </source>
</evidence>
<dbReference type="InterPro" id="IPR043504">
    <property type="entry name" value="Peptidase_S1_PA_chymotrypsin"/>
</dbReference>
<name>A0A225DQU3_9BACT</name>
<organism evidence="7 8">
    <name type="scientific">Fimbriiglobus ruber</name>
    <dbReference type="NCBI Taxonomy" id="1908690"/>
    <lineage>
        <taxon>Bacteria</taxon>
        <taxon>Pseudomonadati</taxon>
        <taxon>Planctomycetota</taxon>
        <taxon>Planctomycetia</taxon>
        <taxon>Gemmatales</taxon>
        <taxon>Gemmataceae</taxon>
        <taxon>Fimbriiglobus</taxon>
    </lineage>
</organism>
<proteinExistence type="inferred from homology"/>
<dbReference type="GO" id="GO:0070009">
    <property type="term" value="F:serine-type aminopeptidase activity"/>
    <property type="evidence" value="ECO:0007669"/>
    <property type="project" value="UniProtKB-UniRule"/>
</dbReference>
<evidence type="ECO:0000313" key="8">
    <source>
        <dbReference type="Proteomes" id="UP000214646"/>
    </source>
</evidence>
<dbReference type="Pfam" id="PF10459">
    <property type="entry name" value="Peptidase_S46"/>
    <property type="match status" value="1"/>
</dbReference>
<feature type="chain" id="PRO_5023158047" description="Dipeptidyl-peptidase" evidence="6">
    <location>
        <begin position="27"/>
        <end position="699"/>
    </location>
</feature>
<evidence type="ECO:0000313" key="7">
    <source>
        <dbReference type="EMBL" id="OWK43840.1"/>
    </source>
</evidence>
<keyword evidence="4 6" id="KW-0732">Signal</keyword>
<dbReference type="EC" id="3.4.14.-" evidence="6"/>